<evidence type="ECO:0000313" key="1">
    <source>
        <dbReference type="EMBL" id="MCX3063363.1"/>
    </source>
</evidence>
<accession>A0ABT3U234</accession>
<dbReference type="Gene3D" id="3.40.630.30">
    <property type="match status" value="1"/>
</dbReference>
<name>A0ABT3U234_9ACTN</name>
<dbReference type="Proteomes" id="UP001163064">
    <property type="component" value="Unassembled WGS sequence"/>
</dbReference>
<gene>
    <name evidence="1" type="ORF">OFY01_27105</name>
</gene>
<evidence type="ECO:0008006" key="3">
    <source>
        <dbReference type="Google" id="ProtNLM"/>
    </source>
</evidence>
<proteinExistence type="predicted"/>
<sequence>MRLWVVEADTRARRFYERAGFAADGGREPFEIAGVPVPEIHYVRTFG</sequence>
<comment type="caution">
    <text evidence="1">The sequence shown here is derived from an EMBL/GenBank/DDBJ whole genome shotgun (WGS) entry which is preliminary data.</text>
</comment>
<organism evidence="1 2">
    <name type="scientific">Streptomyces beihaiensis</name>
    <dbReference type="NCBI Taxonomy" id="2984495"/>
    <lineage>
        <taxon>Bacteria</taxon>
        <taxon>Bacillati</taxon>
        <taxon>Actinomycetota</taxon>
        <taxon>Actinomycetes</taxon>
        <taxon>Kitasatosporales</taxon>
        <taxon>Streptomycetaceae</taxon>
        <taxon>Streptomyces</taxon>
    </lineage>
</organism>
<dbReference type="SUPFAM" id="SSF55729">
    <property type="entry name" value="Acyl-CoA N-acyltransferases (Nat)"/>
    <property type="match status" value="1"/>
</dbReference>
<reference evidence="1" key="1">
    <citation type="submission" date="2022-10" db="EMBL/GenBank/DDBJ databases">
        <title>Streptomyces beihaiensis sp. nov., a chitin degrading actinobacterium, isolated from shrimp pond soil.</title>
        <authorList>
            <person name="Xie J."/>
            <person name="Shen N."/>
        </authorList>
    </citation>
    <scope>NUCLEOTIDE SEQUENCE</scope>
    <source>
        <strain evidence="1">GXMU-J5</strain>
    </source>
</reference>
<dbReference type="InterPro" id="IPR016181">
    <property type="entry name" value="Acyl_CoA_acyltransferase"/>
</dbReference>
<dbReference type="EMBL" id="JAPHNL010000309">
    <property type="protein sequence ID" value="MCX3063363.1"/>
    <property type="molecule type" value="Genomic_DNA"/>
</dbReference>
<protein>
    <recommendedName>
        <fullName evidence="3">GNAT family N-acetyltransferase</fullName>
    </recommendedName>
</protein>
<dbReference type="RefSeq" id="WP_266604232.1">
    <property type="nucleotide sequence ID" value="NZ_JAPHNL010000309.1"/>
</dbReference>
<keyword evidence="2" id="KW-1185">Reference proteome</keyword>
<evidence type="ECO:0000313" key="2">
    <source>
        <dbReference type="Proteomes" id="UP001163064"/>
    </source>
</evidence>